<organism evidence="1 2">
    <name type="scientific">Acropora cervicornis</name>
    <name type="common">Staghorn coral</name>
    <dbReference type="NCBI Taxonomy" id="6130"/>
    <lineage>
        <taxon>Eukaryota</taxon>
        <taxon>Metazoa</taxon>
        <taxon>Cnidaria</taxon>
        <taxon>Anthozoa</taxon>
        <taxon>Hexacorallia</taxon>
        <taxon>Scleractinia</taxon>
        <taxon>Astrocoeniina</taxon>
        <taxon>Acroporidae</taxon>
        <taxon>Acropora</taxon>
    </lineage>
</organism>
<gene>
    <name evidence="1" type="ORF">P5673_024696</name>
</gene>
<comment type="caution">
    <text evidence="1">The sequence shown here is derived from an EMBL/GenBank/DDBJ whole genome shotgun (WGS) entry which is preliminary data.</text>
</comment>
<evidence type="ECO:0000313" key="1">
    <source>
        <dbReference type="EMBL" id="KAK2553990.1"/>
    </source>
</evidence>
<dbReference type="AlphaFoldDB" id="A0AAD9Q435"/>
<evidence type="ECO:0000313" key="2">
    <source>
        <dbReference type="Proteomes" id="UP001249851"/>
    </source>
</evidence>
<accession>A0AAD9Q435</accession>
<protein>
    <submittedName>
        <fullName evidence="1">Uncharacterized protein</fullName>
    </submittedName>
</protein>
<reference evidence="1" key="2">
    <citation type="journal article" date="2023" name="Science">
        <title>Genomic signatures of disease resistance in endangered staghorn corals.</title>
        <authorList>
            <person name="Vollmer S.V."/>
            <person name="Selwyn J.D."/>
            <person name="Despard B.A."/>
            <person name="Roesel C.L."/>
        </authorList>
    </citation>
    <scope>NUCLEOTIDE SEQUENCE</scope>
    <source>
        <strain evidence="1">K2</strain>
    </source>
</reference>
<name>A0AAD9Q435_ACRCE</name>
<reference evidence="1" key="1">
    <citation type="journal article" date="2023" name="G3 (Bethesda)">
        <title>Whole genome assembly and annotation of the endangered Caribbean coral Acropora cervicornis.</title>
        <authorList>
            <person name="Selwyn J.D."/>
            <person name="Vollmer S.V."/>
        </authorList>
    </citation>
    <scope>NUCLEOTIDE SEQUENCE</scope>
    <source>
        <strain evidence="1">K2</strain>
    </source>
</reference>
<proteinExistence type="predicted"/>
<keyword evidence="2" id="KW-1185">Reference proteome</keyword>
<dbReference type="Proteomes" id="UP001249851">
    <property type="component" value="Unassembled WGS sequence"/>
</dbReference>
<sequence>MSNHAEIDWREKKHYNKNSKTKIVLMLEVYGRCRIHDHDLCQLPVYDRGELSKRKGLNGDSSYHLKFKASEKLLKN</sequence>
<dbReference type="EMBL" id="JARQWQ010000073">
    <property type="protein sequence ID" value="KAK2553990.1"/>
    <property type="molecule type" value="Genomic_DNA"/>
</dbReference>